<dbReference type="InterPro" id="IPR004843">
    <property type="entry name" value="Calcineurin-like_PHP"/>
</dbReference>
<dbReference type="EMBL" id="JBAGNM010000007">
    <property type="protein sequence ID" value="MEW6954898.1"/>
    <property type="molecule type" value="Genomic_DNA"/>
</dbReference>
<accession>A0ABV3NCW9</accession>
<dbReference type="Pfam" id="PF00149">
    <property type="entry name" value="Metallophos"/>
    <property type="match status" value="1"/>
</dbReference>
<dbReference type="SUPFAM" id="SSF56300">
    <property type="entry name" value="Metallo-dependent phosphatases"/>
    <property type="match status" value="1"/>
</dbReference>
<name>A0ABV3NCW9_9ACTO</name>
<dbReference type="Proteomes" id="UP001555100">
    <property type="component" value="Unassembled WGS sequence"/>
</dbReference>
<dbReference type="PANTHER" id="PTHR31302:SF20">
    <property type="entry name" value="CONSERVED PROTEIN"/>
    <property type="match status" value="1"/>
</dbReference>
<evidence type="ECO:0000259" key="1">
    <source>
        <dbReference type="Pfam" id="PF00149"/>
    </source>
</evidence>
<dbReference type="RefSeq" id="WP_206168460.1">
    <property type="nucleotide sequence ID" value="NZ_CP033902.1"/>
</dbReference>
<dbReference type="PANTHER" id="PTHR31302">
    <property type="entry name" value="TRANSMEMBRANE PROTEIN WITH METALLOPHOSPHOESTERASE DOMAIN-RELATED"/>
    <property type="match status" value="1"/>
</dbReference>
<evidence type="ECO:0000313" key="3">
    <source>
        <dbReference type="Proteomes" id="UP001555100"/>
    </source>
</evidence>
<sequence>MMRKTLAALATGGAVVAAGLGSAAYGLIHAHSFVLRRRSLLVPSQGAEPLRILHISDAHTLARHTKRLAFLRDLADTMPDLVIITGDMIAEARAIGPVLDALDKLLDVPGVFVFGSNDYVEPTFKNPFSYLAGPSNRAASHSATRRPLPWRDMRAAFVERGWVDLTNTRASLSVGGWDLDFVGVDDPHMHLDRFPKPVPAAPESGPRMRIGVSHAPYQHVLNHMVSDGCSLIFAGHTHGGQVCLPPNRALVSNCDLDASLASGLFDWPRTPDSEPAMKGDGAAIAKEEAGAAWVQVSAGVGSATYMPLRTFCPPEAILLDVVPMRS</sequence>
<dbReference type="InterPro" id="IPR029052">
    <property type="entry name" value="Metallo-depent_PP-like"/>
</dbReference>
<evidence type="ECO:0000313" key="2">
    <source>
        <dbReference type="EMBL" id="MEW6954898.1"/>
    </source>
</evidence>
<keyword evidence="3" id="KW-1185">Reference proteome</keyword>
<reference evidence="2 3" key="1">
    <citation type="submission" date="2024-01" db="EMBL/GenBank/DDBJ databases">
        <title>Genomic analysis and antimicrobial resistance profiles of Trueperella pyogenes isolated from domestic and wild animals.</title>
        <authorList>
            <person name="Magossi G."/>
            <person name="Gzyl K.E."/>
            <person name="Holman D.B."/>
            <person name="Amat S."/>
        </authorList>
    </citation>
    <scope>NUCLEOTIDE SEQUENCE [LARGE SCALE GENOMIC DNA]</scope>
    <source>
        <strain evidence="2 3">1494</strain>
    </source>
</reference>
<dbReference type="InterPro" id="IPR051158">
    <property type="entry name" value="Metallophosphoesterase_sf"/>
</dbReference>
<feature type="domain" description="Calcineurin-like phosphoesterase" evidence="1">
    <location>
        <begin position="50"/>
        <end position="239"/>
    </location>
</feature>
<protein>
    <submittedName>
        <fullName evidence="2">Metallophosphoesterase</fullName>
    </submittedName>
</protein>
<dbReference type="Gene3D" id="3.60.21.10">
    <property type="match status" value="1"/>
</dbReference>
<gene>
    <name evidence="2" type="ORF">V3M73_07680</name>
</gene>
<comment type="caution">
    <text evidence="2">The sequence shown here is derived from an EMBL/GenBank/DDBJ whole genome shotgun (WGS) entry which is preliminary data.</text>
</comment>
<organism evidence="2 3">
    <name type="scientific">Trueperella pyogenes</name>
    <dbReference type="NCBI Taxonomy" id="1661"/>
    <lineage>
        <taxon>Bacteria</taxon>
        <taxon>Bacillati</taxon>
        <taxon>Actinomycetota</taxon>
        <taxon>Actinomycetes</taxon>
        <taxon>Actinomycetales</taxon>
        <taxon>Actinomycetaceae</taxon>
        <taxon>Trueperella</taxon>
    </lineage>
</organism>
<proteinExistence type="predicted"/>